<reference evidence="1 2" key="1">
    <citation type="journal article" date="2012" name="Appl. Environ. Microbiol.">
        <title>Characterization of Two Virulent Phages of Lactobacillus plantarum.</title>
        <authorList>
            <person name="Briggiler Marco M."/>
            <person name="Garneau J.E."/>
            <person name="Tremblay D."/>
            <person name="Quiberoni A."/>
            <person name="Moineau S."/>
        </authorList>
    </citation>
    <scope>NUCLEOTIDE SEQUENCE [LARGE SCALE GENOMIC DNA]</scope>
</reference>
<keyword evidence="2" id="KW-1185">Reference proteome</keyword>
<name>K4I1Z8_9CAUD</name>
<evidence type="ECO:0000313" key="2">
    <source>
        <dbReference type="Proteomes" id="UP000008061"/>
    </source>
</evidence>
<dbReference type="Proteomes" id="UP000008061">
    <property type="component" value="Segment"/>
</dbReference>
<dbReference type="EMBL" id="JX486088">
    <property type="protein sequence ID" value="AFU63122.1"/>
    <property type="molecule type" value="Genomic_DNA"/>
</dbReference>
<evidence type="ECO:0000313" key="1">
    <source>
        <dbReference type="EMBL" id="AFU63122.1"/>
    </source>
</evidence>
<gene>
    <name evidence="1" type="ORF">8014-B2_0055</name>
</gene>
<proteinExistence type="predicted"/>
<organism evidence="1 2">
    <name type="scientific">Lactobacillus phage ATCC 8014-B2</name>
    <dbReference type="NCBI Taxonomy" id="1225795"/>
    <lineage>
        <taxon>Viruses</taxon>
        <taxon>Duplodnaviria</taxon>
        <taxon>Heunggongvirae</taxon>
        <taxon>Uroviricota</taxon>
        <taxon>Caudoviricetes</taxon>
        <taxon>Tybeckvirinae</taxon>
        <taxon>Douglaswolinvirus</taxon>
        <taxon>Douglaswolinvirus B2</taxon>
    </lineage>
</organism>
<sequence length="101" mass="11692">MTKFMSAEKALSISKNNKQERVEYYLKNIDKDRKANIIKGKIEKAVARGETYVYVAFLFNTNQERTIAIEKYFSDLGYDISLDDNVCEISLDGDEDLSYPF</sequence>
<protein>
    <submittedName>
        <fullName evidence="1">Uncharacterized protein</fullName>
    </submittedName>
</protein>
<accession>K4I1Z8</accession>